<dbReference type="EMBL" id="BMAW01091307">
    <property type="protein sequence ID" value="GFS48980.1"/>
    <property type="molecule type" value="Genomic_DNA"/>
</dbReference>
<dbReference type="Proteomes" id="UP000887013">
    <property type="component" value="Unassembled WGS sequence"/>
</dbReference>
<dbReference type="AlphaFoldDB" id="A0A8X6IJW0"/>
<organism evidence="1 2">
    <name type="scientific">Nephila pilipes</name>
    <name type="common">Giant wood spider</name>
    <name type="synonym">Nephila maculata</name>
    <dbReference type="NCBI Taxonomy" id="299642"/>
    <lineage>
        <taxon>Eukaryota</taxon>
        <taxon>Metazoa</taxon>
        <taxon>Ecdysozoa</taxon>
        <taxon>Arthropoda</taxon>
        <taxon>Chelicerata</taxon>
        <taxon>Arachnida</taxon>
        <taxon>Araneae</taxon>
        <taxon>Araneomorphae</taxon>
        <taxon>Entelegynae</taxon>
        <taxon>Araneoidea</taxon>
        <taxon>Nephilidae</taxon>
        <taxon>Nephila</taxon>
    </lineage>
</organism>
<name>A0A8X6IJW0_NEPPI</name>
<gene>
    <name evidence="1" type="ORF">NPIL_240141</name>
</gene>
<evidence type="ECO:0000313" key="1">
    <source>
        <dbReference type="EMBL" id="GFS48980.1"/>
    </source>
</evidence>
<protein>
    <submittedName>
        <fullName evidence="1">Uncharacterized protein</fullName>
    </submittedName>
</protein>
<sequence>MKKKERGRKKRTDTSRFARMWDNARFFVPGTLLFTSPPLLSEDPTDLAFISPSIREVFRGNRTRLVYVIQLKYCLPRALWLHRSITDAHGTIGSNIPNYFPHQSDN</sequence>
<proteinExistence type="predicted"/>
<reference evidence="1" key="1">
    <citation type="submission" date="2020-08" db="EMBL/GenBank/DDBJ databases">
        <title>Multicomponent nature underlies the extraordinary mechanical properties of spider dragline silk.</title>
        <authorList>
            <person name="Kono N."/>
            <person name="Nakamura H."/>
            <person name="Mori M."/>
            <person name="Yoshida Y."/>
            <person name="Ohtoshi R."/>
            <person name="Malay A.D."/>
            <person name="Moran D.A.P."/>
            <person name="Tomita M."/>
            <person name="Numata K."/>
            <person name="Arakawa K."/>
        </authorList>
    </citation>
    <scope>NUCLEOTIDE SEQUENCE</scope>
</reference>
<accession>A0A8X6IJW0</accession>
<evidence type="ECO:0000313" key="2">
    <source>
        <dbReference type="Proteomes" id="UP000887013"/>
    </source>
</evidence>
<keyword evidence="2" id="KW-1185">Reference proteome</keyword>
<comment type="caution">
    <text evidence="1">The sequence shown here is derived from an EMBL/GenBank/DDBJ whole genome shotgun (WGS) entry which is preliminary data.</text>
</comment>